<sequence>MTKTVRLITRWVAGAVVGGSVGLIVAGCAQAPAPTAPGKFTTAGTFRLVANAYPKTSGECGGLNDFADVKDGLTVRVADQLNTSDVIATGTLTGGHYADQACVWYFTVADIPADHNVYTIMVGQSTAEEVTKDEMQHSVTLTDGRLRS</sequence>
<dbReference type="AlphaFoldDB" id="A0A1H5R7C0"/>
<dbReference type="RefSeq" id="WP_086681498.1">
    <property type="nucleotide sequence ID" value="NZ_FNUJ01000007.1"/>
</dbReference>
<gene>
    <name evidence="1" type="ORF">SAMN05421837_107307</name>
</gene>
<organism evidence="1 2">
    <name type="scientific">Amycolatopsis pretoriensis</name>
    <dbReference type="NCBI Taxonomy" id="218821"/>
    <lineage>
        <taxon>Bacteria</taxon>
        <taxon>Bacillati</taxon>
        <taxon>Actinomycetota</taxon>
        <taxon>Actinomycetes</taxon>
        <taxon>Pseudonocardiales</taxon>
        <taxon>Pseudonocardiaceae</taxon>
        <taxon>Amycolatopsis</taxon>
    </lineage>
</organism>
<protein>
    <recommendedName>
        <fullName evidence="3">Lipoprotein</fullName>
    </recommendedName>
</protein>
<proteinExistence type="predicted"/>
<dbReference type="Proteomes" id="UP000198878">
    <property type="component" value="Unassembled WGS sequence"/>
</dbReference>
<evidence type="ECO:0000313" key="1">
    <source>
        <dbReference type="EMBL" id="SEF34292.1"/>
    </source>
</evidence>
<keyword evidence="2" id="KW-1185">Reference proteome</keyword>
<accession>A0A1H5R7C0</accession>
<evidence type="ECO:0008006" key="3">
    <source>
        <dbReference type="Google" id="ProtNLM"/>
    </source>
</evidence>
<dbReference type="EMBL" id="FNUJ01000007">
    <property type="protein sequence ID" value="SEF34292.1"/>
    <property type="molecule type" value="Genomic_DNA"/>
</dbReference>
<dbReference type="PROSITE" id="PS51257">
    <property type="entry name" value="PROKAR_LIPOPROTEIN"/>
    <property type="match status" value="1"/>
</dbReference>
<evidence type="ECO:0000313" key="2">
    <source>
        <dbReference type="Proteomes" id="UP000198878"/>
    </source>
</evidence>
<name>A0A1H5R7C0_9PSEU</name>
<reference evidence="2" key="1">
    <citation type="submission" date="2016-10" db="EMBL/GenBank/DDBJ databases">
        <authorList>
            <person name="Varghese N."/>
            <person name="Submissions S."/>
        </authorList>
    </citation>
    <scope>NUCLEOTIDE SEQUENCE [LARGE SCALE GENOMIC DNA]</scope>
    <source>
        <strain evidence="2">DSM 44654</strain>
    </source>
</reference>